<keyword evidence="4 6" id="KW-0949">S-adenosyl-L-methionine</keyword>
<sequence length="434" mass="46556">MRQPSSSSADPRAVALDLLDAVLVGKRLLDEALESEKRLAPMSERDRGFTRLLVATTLRRLGQIDDCLARCLDRPVGAKAQRVHDILRIGAAQLLFLKTPPHAAISTSVDLVKGGKLNGFAKLINAVLRRIDRDGRDWPKTQDAGRLNSAAWMWESWVATYGEDMAQAIASAHLTEAPIDITVAGDPADWAERLGAVLLPTGSLRRPSGGDITVLPGFTEGQWWVQDMAAAIPARLLGDVKGQNVADLCAAPGGKALQLAAAGAAVTAVDKSAKRLVRFRQNLKRLGLEAAIVEADAAAWRPDQPFDAVLLDAPCTATGTLRRHPDGLWLKGPGDVAYLADQQRALLTNALAMLKPGGILIYCVCSLEPEEGPAQIARLLAERTDLARRPILPAELGGLAQLITAEGDLRTLPCHLAEQGGMDAFFAARLYKIL</sequence>
<accession>A0A178MYM1</accession>
<evidence type="ECO:0000313" key="8">
    <source>
        <dbReference type="EMBL" id="OAN55048.1"/>
    </source>
</evidence>
<feature type="binding site" evidence="6">
    <location>
        <position position="270"/>
    </location>
    <ligand>
        <name>S-adenosyl-L-methionine</name>
        <dbReference type="ChEBI" id="CHEBI:59789"/>
    </ligand>
</feature>
<dbReference type="GO" id="GO:0003723">
    <property type="term" value="F:RNA binding"/>
    <property type="evidence" value="ECO:0007669"/>
    <property type="project" value="UniProtKB-UniRule"/>
</dbReference>
<evidence type="ECO:0000256" key="6">
    <source>
        <dbReference type="PROSITE-ProRule" id="PRU01023"/>
    </source>
</evidence>
<dbReference type="Gene3D" id="3.40.50.150">
    <property type="entry name" value="Vaccinia Virus protein VP39"/>
    <property type="match status" value="1"/>
</dbReference>
<dbReference type="Proteomes" id="UP000078543">
    <property type="component" value="Unassembled WGS sequence"/>
</dbReference>
<dbReference type="Pfam" id="PF01029">
    <property type="entry name" value="NusB"/>
    <property type="match status" value="1"/>
</dbReference>
<dbReference type="InterPro" id="IPR029063">
    <property type="entry name" value="SAM-dependent_MTases_sf"/>
</dbReference>
<dbReference type="RefSeq" id="WP_068498105.1">
    <property type="nucleotide sequence ID" value="NZ_LWQU01000104.1"/>
</dbReference>
<keyword evidence="5 6" id="KW-0694">RNA-binding</keyword>
<dbReference type="InterPro" id="IPR018314">
    <property type="entry name" value="RsmB/NOL1/NOP2-like_CS"/>
</dbReference>
<feature type="active site" description="Nucleophile" evidence="6">
    <location>
        <position position="365"/>
    </location>
</feature>
<dbReference type="InterPro" id="IPR049560">
    <property type="entry name" value="MeTrfase_RsmB-F_NOP2_cat"/>
</dbReference>
<dbReference type="Gene3D" id="1.10.940.10">
    <property type="entry name" value="NusB-like"/>
    <property type="match status" value="1"/>
</dbReference>
<feature type="binding site" evidence="6">
    <location>
        <begin position="249"/>
        <end position="255"/>
    </location>
    <ligand>
        <name>S-adenosyl-L-methionine</name>
        <dbReference type="ChEBI" id="CHEBI:59789"/>
    </ligand>
</feature>
<dbReference type="InterPro" id="IPR001678">
    <property type="entry name" value="MeTrfase_RsmB-F_NOP2_dom"/>
</dbReference>
<dbReference type="PANTHER" id="PTHR22807:SF61">
    <property type="entry name" value="NOL1_NOP2_SUN FAMILY PROTEIN _ ANTITERMINATION NUSB DOMAIN-CONTAINING PROTEIN"/>
    <property type="match status" value="1"/>
</dbReference>
<keyword evidence="9" id="KW-1185">Reference proteome</keyword>
<dbReference type="InterPro" id="IPR035926">
    <property type="entry name" value="NusB-like_sf"/>
</dbReference>
<protein>
    <submittedName>
        <fullName evidence="8">MFS transporter</fullName>
    </submittedName>
</protein>
<comment type="caution">
    <text evidence="8">The sequence shown here is derived from an EMBL/GenBank/DDBJ whole genome shotgun (WGS) entry which is preliminary data.</text>
</comment>
<dbReference type="AlphaFoldDB" id="A0A178MYM1"/>
<dbReference type="FunFam" id="3.40.50.150:FF:000257">
    <property type="entry name" value="16S rRNA methyltransferase"/>
    <property type="match status" value="1"/>
</dbReference>
<dbReference type="GO" id="GO:0001510">
    <property type="term" value="P:RNA methylation"/>
    <property type="evidence" value="ECO:0007669"/>
    <property type="project" value="InterPro"/>
</dbReference>
<evidence type="ECO:0000256" key="4">
    <source>
        <dbReference type="ARBA" id="ARBA00022691"/>
    </source>
</evidence>
<evidence type="ECO:0000256" key="2">
    <source>
        <dbReference type="ARBA" id="ARBA00022603"/>
    </source>
</evidence>
<evidence type="ECO:0000313" key="9">
    <source>
        <dbReference type="Proteomes" id="UP000078543"/>
    </source>
</evidence>
<dbReference type="InterPro" id="IPR023267">
    <property type="entry name" value="RCMT"/>
</dbReference>
<feature type="binding site" evidence="6">
    <location>
        <position position="296"/>
    </location>
    <ligand>
        <name>S-adenosyl-L-methionine</name>
        <dbReference type="ChEBI" id="CHEBI:59789"/>
    </ligand>
</feature>
<gene>
    <name evidence="8" type="ORF">A6A05_00365</name>
</gene>
<dbReference type="PROSITE" id="PS51686">
    <property type="entry name" value="SAM_MT_RSMB_NOP"/>
    <property type="match status" value="1"/>
</dbReference>
<dbReference type="PROSITE" id="PS01153">
    <property type="entry name" value="NOL1_NOP2_SUN"/>
    <property type="match status" value="1"/>
</dbReference>
<dbReference type="EMBL" id="LWQU01000104">
    <property type="protein sequence ID" value="OAN55048.1"/>
    <property type="molecule type" value="Genomic_DNA"/>
</dbReference>
<dbReference type="STRING" id="1437059.A6A05_00365"/>
<dbReference type="PRINTS" id="PR02008">
    <property type="entry name" value="RCMTFAMILY"/>
</dbReference>
<comment type="similarity">
    <text evidence="1 6">Belongs to the class I-like SAM-binding methyltransferase superfamily. RsmB/NOP family.</text>
</comment>
<feature type="binding site" evidence="6">
    <location>
        <position position="312"/>
    </location>
    <ligand>
        <name>S-adenosyl-L-methionine</name>
        <dbReference type="ChEBI" id="CHEBI:59789"/>
    </ligand>
</feature>
<keyword evidence="2 6" id="KW-0489">Methyltransferase</keyword>
<name>A0A178MYM1_9PROT</name>
<dbReference type="PANTHER" id="PTHR22807">
    <property type="entry name" value="NOP2 YEAST -RELATED NOL1/NOP2/FMU SUN DOMAIN-CONTAINING"/>
    <property type="match status" value="1"/>
</dbReference>
<evidence type="ECO:0000256" key="5">
    <source>
        <dbReference type="ARBA" id="ARBA00022884"/>
    </source>
</evidence>
<evidence type="ECO:0000256" key="3">
    <source>
        <dbReference type="ARBA" id="ARBA00022679"/>
    </source>
</evidence>
<proteinExistence type="inferred from homology"/>
<keyword evidence="3 6" id="KW-0808">Transferase</keyword>
<reference evidence="8 9" key="1">
    <citation type="submission" date="2016-04" db="EMBL/GenBank/DDBJ databases">
        <title>Draft genome sequence of freshwater magnetotactic bacteria Magnetospirillum marisnigri SP-1 and Magnetospirillum moscoviense BB-1.</title>
        <authorList>
            <person name="Koziaeva V."/>
            <person name="Dziuba M.V."/>
            <person name="Ivanov T.M."/>
            <person name="Kuznetsov B."/>
            <person name="Grouzdev D.S."/>
        </authorList>
    </citation>
    <scope>NUCLEOTIDE SEQUENCE [LARGE SCALE GENOMIC DNA]</scope>
    <source>
        <strain evidence="8 9">BB-1</strain>
    </source>
</reference>
<dbReference type="Pfam" id="PF01189">
    <property type="entry name" value="Methyltr_RsmB-F"/>
    <property type="match status" value="1"/>
</dbReference>
<evidence type="ECO:0000259" key="7">
    <source>
        <dbReference type="PROSITE" id="PS51686"/>
    </source>
</evidence>
<dbReference type="GO" id="GO:0008173">
    <property type="term" value="F:RNA methyltransferase activity"/>
    <property type="evidence" value="ECO:0007669"/>
    <property type="project" value="InterPro"/>
</dbReference>
<evidence type="ECO:0000256" key="1">
    <source>
        <dbReference type="ARBA" id="ARBA00007494"/>
    </source>
</evidence>
<dbReference type="SUPFAM" id="SSF48013">
    <property type="entry name" value="NusB-like"/>
    <property type="match status" value="1"/>
</dbReference>
<dbReference type="OrthoDB" id="9810297at2"/>
<feature type="domain" description="SAM-dependent MTase RsmB/NOP-type" evidence="7">
    <location>
        <begin position="141"/>
        <end position="433"/>
    </location>
</feature>
<organism evidence="8 9">
    <name type="scientific">Magnetospirillum moscoviense</name>
    <dbReference type="NCBI Taxonomy" id="1437059"/>
    <lineage>
        <taxon>Bacteria</taxon>
        <taxon>Pseudomonadati</taxon>
        <taxon>Pseudomonadota</taxon>
        <taxon>Alphaproteobacteria</taxon>
        <taxon>Rhodospirillales</taxon>
        <taxon>Rhodospirillaceae</taxon>
        <taxon>Magnetospirillum</taxon>
    </lineage>
</organism>
<dbReference type="InterPro" id="IPR006027">
    <property type="entry name" value="NusB_RsmB_TIM44"/>
</dbReference>
<dbReference type="SUPFAM" id="SSF53335">
    <property type="entry name" value="S-adenosyl-L-methionine-dependent methyltransferases"/>
    <property type="match status" value="1"/>
</dbReference>
<dbReference type="GO" id="GO:0006355">
    <property type="term" value="P:regulation of DNA-templated transcription"/>
    <property type="evidence" value="ECO:0007669"/>
    <property type="project" value="InterPro"/>
</dbReference>